<name>A0A1D8NP70_YARLL</name>
<proteinExistence type="predicted"/>
<dbReference type="Proteomes" id="UP000182444">
    <property type="component" value="Chromosome 1F"/>
</dbReference>
<dbReference type="EMBL" id="CP017558">
    <property type="protein sequence ID" value="AOW07430.1"/>
    <property type="molecule type" value="Genomic_DNA"/>
</dbReference>
<evidence type="ECO:0000313" key="2">
    <source>
        <dbReference type="Proteomes" id="UP000182444"/>
    </source>
</evidence>
<accession>A0A1D8NP70</accession>
<dbReference type="GeneID" id="94584023"/>
<sequence>MEWTRDTVKTEPPEAWLMHRHCPVFHIYRNKVPNWFMVLVAQPWLKHAMEGKGGSKIAICANQQVYRTISDKLISL</sequence>
<protein>
    <submittedName>
        <fullName evidence="1">Uncharacterized protein</fullName>
    </submittedName>
</protein>
<gene>
    <name evidence="1" type="ORF">YALI1_F25987g</name>
</gene>
<organism evidence="1 2">
    <name type="scientific">Yarrowia lipolytica</name>
    <name type="common">Candida lipolytica</name>
    <dbReference type="NCBI Taxonomy" id="4952"/>
    <lineage>
        <taxon>Eukaryota</taxon>
        <taxon>Fungi</taxon>
        <taxon>Dikarya</taxon>
        <taxon>Ascomycota</taxon>
        <taxon>Saccharomycotina</taxon>
        <taxon>Dipodascomycetes</taxon>
        <taxon>Dipodascales</taxon>
        <taxon>Dipodascales incertae sedis</taxon>
        <taxon>Yarrowia</taxon>
    </lineage>
</organism>
<dbReference type="RefSeq" id="XP_068139546.1">
    <property type="nucleotide sequence ID" value="XM_068283445.1"/>
</dbReference>
<dbReference type="AlphaFoldDB" id="A0A1D8NP70"/>
<reference evidence="1 2" key="1">
    <citation type="journal article" date="2016" name="PLoS ONE">
        <title>Sequence Assembly of Yarrowia lipolytica Strain W29/CLIB89 Shows Transposable Element Diversity.</title>
        <authorList>
            <person name="Magnan C."/>
            <person name="Yu J."/>
            <person name="Chang I."/>
            <person name="Jahn E."/>
            <person name="Kanomata Y."/>
            <person name="Wu J."/>
            <person name="Zeller M."/>
            <person name="Oakes M."/>
            <person name="Baldi P."/>
            <person name="Sandmeyer S."/>
        </authorList>
    </citation>
    <scope>NUCLEOTIDE SEQUENCE [LARGE SCALE GENOMIC DNA]</scope>
    <source>
        <strain evidence="2">CLIB89(W29)</strain>
    </source>
</reference>
<evidence type="ECO:0000313" key="1">
    <source>
        <dbReference type="EMBL" id="AOW07430.1"/>
    </source>
</evidence>
<dbReference type="VEuPathDB" id="FungiDB:YALI1_F25987g"/>